<reference evidence="3" key="1">
    <citation type="journal article" date="2023" name="G3 (Bethesda)">
        <title>Whole genome assembly and annotation of the endangered Caribbean coral Acropora cervicornis.</title>
        <authorList>
            <person name="Selwyn J.D."/>
            <person name="Vollmer S.V."/>
        </authorList>
    </citation>
    <scope>NUCLEOTIDE SEQUENCE</scope>
    <source>
        <strain evidence="3">K2</strain>
    </source>
</reference>
<dbReference type="CDD" id="cd02649">
    <property type="entry name" value="nuc_hydro_CeIAG"/>
    <property type="match status" value="1"/>
</dbReference>
<dbReference type="InterPro" id="IPR052775">
    <property type="entry name" value="IUN_hydrolase"/>
</dbReference>
<dbReference type="InterPro" id="IPR036452">
    <property type="entry name" value="Ribo_hydro-like"/>
</dbReference>
<dbReference type="PANTHER" id="PTHR46190:SF1">
    <property type="entry name" value="SI:CH211-201H21.5"/>
    <property type="match status" value="1"/>
</dbReference>
<feature type="domain" description="Inosine/uridine-preferring nucleoside hydrolase" evidence="2">
    <location>
        <begin position="15"/>
        <end position="309"/>
    </location>
</feature>
<dbReference type="SUPFAM" id="SSF53590">
    <property type="entry name" value="Nucleoside hydrolase"/>
    <property type="match status" value="1"/>
</dbReference>
<keyword evidence="3" id="KW-0378">Hydrolase</keyword>
<evidence type="ECO:0000313" key="4">
    <source>
        <dbReference type="Proteomes" id="UP001249851"/>
    </source>
</evidence>
<accession>A0AAD9R7T3</accession>
<dbReference type="PANTHER" id="PTHR46190">
    <property type="entry name" value="SI:CH211-201H21.5-RELATED"/>
    <property type="match status" value="1"/>
</dbReference>
<comment type="caution">
    <text evidence="3">The sequence shown here is derived from an EMBL/GenBank/DDBJ whole genome shotgun (WGS) entry which is preliminary data.</text>
</comment>
<name>A0AAD9R7T3_ACRCE</name>
<evidence type="ECO:0000313" key="3">
    <source>
        <dbReference type="EMBL" id="KAK2574584.1"/>
    </source>
</evidence>
<gene>
    <name evidence="3" type="ORF">P5673_000772</name>
</gene>
<dbReference type="AlphaFoldDB" id="A0AAD9R7T3"/>
<dbReference type="Gene3D" id="3.90.245.10">
    <property type="entry name" value="Ribonucleoside hydrolase-like"/>
    <property type="match status" value="1"/>
</dbReference>
<keyword evidence="4" id="KW-1185">Reference proteome</keyword>
<proteinExistence type="inferred from homology"/>
<dbReference type="EMBL" id="JARQWQ010000001">
    <property type="protein sequence ID" value="KAK2574584.1"/>
    <property type="molecule type" value="Genomic_DNA"/>
</dbReference>
<reference evidence="3" key="2">
    <citation type="journal article" date="2023" name="Science">
        <title>Genomic signatures of disease resistance in endangered staghorn corals.</title>
        <authorList>
            <person name="Vollmer S.V."/>
            <person name="Selwyn J.D."/>
            <person name="Despard B.A."/>
            <person name="Roesel C.L."/>
        </authorList>
    </citation>
    <scope>NUCLEOTIDE SEQUENCE</scope>
    <source>
        <strain evidence="3">K2</strain>
    </source>
</reference>
<dbReference type="Proteomes" id="UP001249851">
    <property type="component" value="Unassembled WGS sequence"/>
</dbReference>
<organism evidence="3 4">
    <name type="scientific">Acropora cervicornis</name>
    <name type="common">Staghorn coral</name>
    <dbReference type="NCBI Taxonomy" id="6130"/>
    <lineage>
        <taxon>Eukaryota</taxon>
        <taxon>Metazoa</taxon>
        <taxon>Cnidaria</taxon>
        <taxon>Anthozoa</taxon>
        <taxon>Hexacorallia</taxon>
        <taxon>Scleractinia</taxon>
        <taxon>Astrocoeniina</taxon>
        <taxon>Acroporidae</taxon>
        <taxon>Acropora</taxon>
    </lineage>
</organism>
<sequence length="317" mass="35136">METYGNAKENAKLKLVIDCDAGIDDAQAIMIALSQEVDILGITCTFGNVDVDQVIKNVFKVLEVCGRTDIPVYKGAYQPLLGSHFEKSLYHGMDGLGDASGIKNPENHHLPKTHAAQAMVQIINDNPAEVVIVALGPLTNLALASHLDAEFTSKVKQVFVMGGCIHSKGNHTVTAEFNFCVDPEAAHIFLNEFKCPISLVSWEMCLDHPMEWEFFDRYLNVGTKKSDFMKKISTKIKEYEGGGPFIDCDPFPLCAAIKPEIVLQEKLVHATVEVQGSLTRGQMVVDWGGKLKKECNVRLLEKMDLNLFMEMMLKSVE</sequence>
<evidence type="ECO:0000256" key="1">
    <source>
        <dbReference type="ARBA" id="ARBA00009176"/>
    </source>
</evidence>
<dbReference type="Pfam" id="PF01156">
    <property type="entry name" value="IU_nuc_hydro"/>
    <property type="match status" value="1"/>
</dbReference>
<comment type="similarity">
    <text evidence="1">Belongs to the IUNH family.</text>
</comment>
<dbReference type="InterPro" id="IPR001910">
    <property type="entry name" value="Inosine/uridine_hydrolase_dom"/>
</dbReference>
<evidence type="ECO:0000259" key="2">
    <source>
        <dbReference type="Pfam" id="PF01156"/>
    </source>
</evidence>
<protein>
    <submittedName>
        <fullName evidence="3">Inosine-uridine preferring nucleoside hydrolase</fullName>
    </submittedName>
</protein>
<dbReference type="GO" id="GO:0016799">
    <property type="term" value="F:hydrolase activity, hydrolyzing N-glycosyl compounds"/>
    <property type="evidence" value="ECO:0007669"/>
    <property type="project" value="InterPro"/>
</dbReference>